<evidence type="ECO:0000259" key="6">
    <source>
        <dbReference type="PROSITE" id="PS01124"/>
    </source>
</evidence>
<feature type="transmembrane region" description="Helical" evidence="5">
    <location>
        <begin position="12"/>
        <end position="32"/>
    </location>
</feature>
<feature type="compositionally biased region" description="Basic and acidic residues" evidence="4">
    <location>
        <begin position="248"/>
        <end position="259"/>
    </location>
</feature>
<dbReference type="RefSeq" id="WP_382418307.1">
    <property type="nucleotide sequence ID" value="NZ_AP031500.1"/>
</dbReference>
<keyword evidence="5" id="KW-0812">Transmembrane</keyword>
<feature type="transmembrane region" description="Helical" evidence="5">
    <location>
        <begin position="44"/>
        <end position="63"/>
    </location>
</feature>
<dbReference type="PROSITE" id="PS01124">
    <property type="entry name" value="HTH_ARAC_FAMILY_2"/>
    <property type="match status" value="1"/>
</dbReference>
<proteinExistence type="predicted"/>
<feature type="transmembrane region" description="Helical" evidence="5">
    <location>
        <begin position="75"/>
        <end position="94"/>
    </location>
</feature>
<dbReference type="SMART" id="SM00342">
    <property type="entry name" value="HTH_ARAC"/>
    <property type="match status" value="1"/>
</dbReference>
<sequence>MLLQTLNQPLFNLYDFILWMTALQGLIFAVLLQCRREKTASHHLLTLFVASIGLGQLAFFITYNPYLSGFLSHAGQWSFALPALVFYLQGPLLYHYLRALTFGRYQYHHRDLIPVVVWLLATLFALSVWGPWWETLLWRPYVLIGSVGFMVSTAYGVASILAIARYSERLKDRFCTVESLDFRWLKIFAWGFLAIWVMEVLPPFTYPFAPWYLQEVVTHLPSFVELLMVSFVIVAGLMNSRNIEKVSEVPEWPNERDETSSAPSGETLRELDQRMRDEALYARPRLNIERLAQQLNMPPRHLSHVINHYFHKNFFEFINDYRLEQTCVRLRSPGWADKSVQDIYESVGFRSKSSFFTLFRKYADMTPNQYREQGAKEKASQ</sequence>
<feature type="transmembrane region" description="Helical" evidence="5">
    <location>
        <begin position="184"/>
        <end position="204"/>
    </location>
</feature>
<reference evidence="8" key="1">
    <citation type="journal article" date="2019" name="Int. J. Syst. Evol. Microbiol.">
        <title>The Global Catalogue of Microorganisms (GCM) 10K type strain sequencing project: providing services to taxonomists for standard genome sequencing and annotation.</title>
        <authorList>
            <consortium name="The Broad Institute Genomics Platform"/>
            <consortium name="The Broad Institute Genome Sequencing Center for Infectious Disease"/>
            <person name="Wu L."/>
            <person name="Ma J."/>
        </authorList>
    </citation>
    <scope>NUCLEOTIDE SEQUENCE [LARGE SCALE GENOMIC DNA]</scope>
    <source>
        <strain evidence="8">KCTC 52141</strain>
    </source>
</reference>
<dbReference type="InterPro" id="IPR018060">
    <property type="entry name" value="HTH_AraC"/>
</dbReference>
<keyword evidence="8" id="KW-1185">Reference proteome</keyword>
<dbReference type="Gene3D" id="1.10.10.60">
    <property type="entry name" value="Homeodomain-like"/>
    <property type="match status" value="2"/>
</dbReference>
<dbReference type="PANTHER" id="PTHR43280:SF29">
    <property type="entry name" value="ARAC-FAMILY TRANSCRIPTIONAL REGULATOR"/>
    <property type="match status" value="1"/>
</dbReference>
<keyword evidence="5" id="KW-1133">Transmembrane helix</keyword>
<keyword evidence="2" id="KW-0238">DNA-binding</keyword>
<organism evidence="7 8">
    <name type="scientific">Gilvimarinus japonicus</name>
    <dbReference type="NCBI Taxonomy" id="1796469"/>
    <lineage>
        <taxon>Bacteria</taxon>
        <taxon>Pseudomonadati</taxon>
        <taxon>Pseudomonadota</taxon>
        <taxon>Gammaproteobacteria</taxon>
        <taxon>Cellvibrionales</taxon>
        <taxon>Cellvibrionaceae</taxon>
        <taxon>Gilvimarinus</taxon>
    </lineage>
</organism>
<evidence type="ECO:0000256" key="4">
    <source>
        <dbReference type="SAM" id="MobiDB-lite"/>
    </source>
</evidence>
<evidence type="ECO:0000256" key="1">
    <source>
        <dbReference type="ARBA" id="ARBA00023015"/>
    </source>
</evidence>
<feature type="transmembrane region" description="Helical" evidence="5">
    <location>
        <begin position="138"/>
        <end position="163"/>
    </location>
</feature>
<dbReference type="PANTHER" id="PTHR43280">
    <property type="entry name" value="ARAC-FAMILY TRANSCRIPTIONAL REGULATOR"/>
    <property type="match status" value="1"/>
</dbReference>
<keyword evidence="5" id="KW-0472">Membrane</keyword>
<evidence type="ECO:0000313" key="8">
    <source>
        <dbReference type="Proteomes" id="UP001595548"/>
    </source>
</evidence>
<accession>A0ABV7HW25</accession>
<evidence type="ECO:0000256" key="2">
    <source>
        <dbReference type="ARBA" id="ARBA00023125"/>
    </source>
</evidence>
<gene>
    <name evidence="7" type="ORF">ACFOEB_16760</name>
</gene>
<evidence type="ECO:0000313" key="7">
    <source>
        <dbReference type="EMBL" id="MFC3156864.1"/>
    </source>
</evidence>
<dbReference type="InterPro" id="IPR009057">
    <property type="entry name" value="Homeodomain-like_sf"/>
</dbReference>
<dbReference type="Pfam" id="PF12833">
    <property type="entry name" value="HTH_18"/>
    <property type="match status" value="1"/>
</dbReference>
<dbReference type="Proteomes" id="UP001595548">
    <property type="component" value="Unassembled WGS sequence"/>
</dbReference>
<evidence type="ECO:0000256" key="3">
    <source>
        <dbReference type="ARBA" id="ARBA00023163"/>
    </source>
</evidence>
<keyword evidence="3" id="KW-0804">Transcription</keyword>
<dbReference type="EMBL" id="JBHRTL010000031">
    <property type="protein sequence ID" value="MFC3156864.1"/>
    <property type="molecule type" value="Genomic_DNA"/>
</dbReference>
<comment type="caution">
    <text evidence="7">The sequence shown here is derived from an EMBL/GenBank/DDBJ whole genome shotgun (WGS) entry which is preliminary data.</text>
</comment>
<feature type="transmembrane region" description="Helical" evidence="5">
    <location>
        <begin position="115"/>
        <end position="132"/>
    </location>
</feature>
<feature type="region of interest" description="Disordered" evidence="4">
    <location>
        <begin position="248"/>
        <end position="268"/>
    </location>
</feature>
<dbReference type="SUPFAM" id="SSF46689">
    <property type="entry name" value="Homeodomain-like"/>
    <property type="match status" value="1"/>
</dbReference>
<feature type="transmembrane region" description="Helical" evidence="5">
    <location>
        <begin position="216"/>
        <end position="238"/>
    </location>
</feature>
<protein>
    <submittedName>
        <fullName evidence="7">Helix-turn-helix domain-containing protein</fullName>
    </submittedName>
</protein>
<keyword evidence="1" id="KW-0805">Transcription regulation</keyword>
<name>A0ABV7HW25_9GAMM</name>
<evidence type="ECO:0000256" key="5">
    <source>
        <dbReference type="SAM" id="Phobius"/>
    </source>
</evidence>
<feature type="domain" description="HTH araC/xylS-type" evidence="6">
    <location>
        <begin position="265"/>
        <end position="373"/>
    </location>
</feature>